<protein>
    <submittedName>
        <fullName evidence="1">Uncharacterized protein</fullName>
    </submittedName>
</protein>
<name>A0AAF0GBY3_AERCA</name>
<dbReference type="Proteomes" id="UP001163285">
    <property type="component" value="Chromosome"/>
</dbReference>
<gene>
    <name evidence="1" type="ORF">OJY61_21885</name>
</gene>
<evidence type="ECO:0000313" key="2">
    <source>
        <dbReference type="Proteomes" id="UP001163285"/>
    </source>
</evidence>
<proteinExistence type="predicted"/>
<dbReference type="RefSeq" id="WP_125117047.1">
    <property type="nucleotide sequence ID" value="NZ_AP019195.1"/>
</dbReference>
<dbReference type="EMBL" id="CP110176">
    <property type="protein sequence ID" value="WGC85967.1"/>
    <property type="molecule type" value="Genomic_DNA"/>
</dbReference>
<sequence length="1337" mass="153106">MTSMFYLPRKLSGDSQIYTEAELLAASKFVVVLAEPGGGKTELMESIARQLGTKAVTATRFRHMGAEVENSPLVIDAFDELAKIDQSGIHLVLANACKAKATRVIISSRSSEWSNADTQLFGEFFGEQPLVVRLCEFDESDQQAIFLHHYPEENFIAFRSEVIRFELEPLLPNPLFLQLFAGAYIESDRHFIDKRSIFSTAVERLAKEANSRVRSAAHTLTSQQKIELAAEVFAKLLLSGAEGVSTQEAMADRIYPTLASLLHPIASRNDILATQLFKPGERVDLHRPVHKIVAEYCAAHYLTQRIADPTKPLMLASCFAVIAPNNTVRDELRGLLGWMAALGDQAIQEEAIRIDPYAVLANGDPSQLLPGSKRMLLAQLRKFAAQDPYFRRGDYWRRFSIAGFFTQDVADELKPLLATGDEGHLRDLILELLAGSSAIDSLQDELHQLALASQESAHTRILATRCLLKITGRDHYADLASLIIEASEVSLEIAAEIIIALGYQTFERQYLSDFLLVCATLYPGHDVRERTIGARYFIKKFIAKIDLGSTEWLLDELTRDLACHCGKKCYECDCRNGISKIAGALLDHYFDTAQAPFDPVKVWRWTQGLNFHKSKRPDESSSVRTLCADHLLRQGVIELAFSKLIDRDDIFHTRLYNFGWHAHSGLTFQSTDYEFIVDLAFEMENVTLWGFFIERHQYYRKSEERGANTLRRHMREQALLKPEFMKLWARSNKVAKEEFRWEHYERSRKLARKIRCRNKKDMAVHAANIKYIEENRALVESGRHWGWLVHFSELLLMAPDRIELECGDKNIVHNALINCLDFIAPNIPTLNKLAELQCASQYLKVEVILYAACIEIMRVNGNLEVVESRLLSALRTNINMGYSAISNEERDLLKAEVDRLIFSNPAKAENFIRQYLEPQLANKACNNTELWLLKRDDNFSHLRASLSIEWLQSYPELNLSTLSELFDIAAQYGDRTDLNEIIASRCGELMSVWPSLTDNDEIEQKRTFWLLRSFYFIEDTPEQYWDWLKRDRDTVLLFYRFSSSINRSENPSWPALTAGKSYNILDAFIEQWPKVDLPSGWGSDSPQDEKAYRFLKDLLWSFNTDYGASYIKLLLADPRFSDFHMDLQSIYATQIRKRALRDFTPPLPQEIIKLLDGNEVVTVEGLRKLVLYELQRYQQDINGGEFNSAERFYEKDERLDEVRSTEIIAERIKLRLEPQSITVTPEHQLKDRNRSDFTVTKMIGGQRRLLVTEVKGQWHRELYTAASAQLYERYSIHPDAEQQGIFLVIWFGADEVVAGRKSHGIESAEILKSDIEEKLPAELLGLIDVFVLDVSRS</sequence>
<dbReference type="InterPro" id="IPR027417">
    <property type="entry name" value="P-loop_NTPase"/>
</dbReference>
<accession>A0AAF0GBY3</accession>
<evidence type="ECO:0000313" key="1">
    <source>
        <dbReference type="EMBL" id="WGC85967.1"/>
    </source>
</evidence>
<organism evidence="1 2">
    <name type="scientific">Aeromonas caviae</name>
    <name type="common">Aeromonas punctata</name>
    <dbReference type="NCBI Taxonomy" id="648"/>
    <lineage>
        <taxon>Bacteria</taxon>
        <taxon>Pseudomonadati</taxon>
        <taxon>Pseudomonadota</taxon>
        <taxon>Gammaproteobacteria</taxon>
        <taxon>Aeromonadales</taxon>
        <taxon>Aeromonadaceae</taxon>
        <taxon>Aeromonas</taxon>
    </lineage>
</organism>
<reference evidence="1" key="1">
    <citation type="submission" date="2023-04" db="EMBL/GenBank/DDBJ databases">
        <title>Whole Genome Sequence of Multi-drug resistant Aeromonas caviae as a gut pathogen in newborn.</title>
        <authorList>
            <person name="Jadhav S.V."/>
            <person name="Saroj S.D."/>
            <person name="Saha U.B."/>
            <person name="Sen S."/>
            <person name="Kher A."/>
        </authorList>
    </citation>
    <scope>NUCLEOTIDE SEQUENCE</scope>
    <source>
        <strain evidence="1">SVJ23</strain>
    </source>
</reference>
<dbReference type="SUPFAM" id="SSF52540">
    <property type="entry name" value="P-loop containing nucleoside triphosphate hydrolases"/>
    <property type="match status" value="1"/>
</dbReference>